<dbReference type="InterPro" id="IPR036388">
    <property type="entry name" value="WH-like_DNA-bd_sf"/>
</dbReference>
<dbReference type="SUPFAM" id="SSF49879">
    <property type="entry name" value="SMAD/FHA domain"/>
    <property type="match status" value="1"/>
</dbReference>
<dbReference type="SUPFAM" id="SSF46894">
    <property type="entry name" value="C-terminal effector domain of the bipartite response regulators"/>
    <property type="match status" value="1"/>
</dbReference>
<sequence length="198" mass="21511">MSGMAAYLEMWGTTGASMIPLDGDRFTLGSADSNDLAVPADRRLSRLHAVLERYPAGWCVRDLGSRNGTFVNGQRIWREHVLADGDEIRAGQSRFVLRSGRVPAGQVTEAGAPAPELTGRERDVLVQLCRPLLAGAIFTEPASSREIAAALVVTEAAVKQHLLRLYEKFGIGDDGEKRRVRLANEAMARNAITRADLA</sequence>
<comment type="caution">
    <text evidence="3">The sequence shown here is derived from an EMBL/GenBank/DDBJ whole genome shotgun (WGS) entry which is preliminary data.</text>
</comment>
<dbReference type="InterPro" id="IPR000792">
    <property type="entry name" value="Tscrpt_reg_LuxR_C"/>
</dbReference>
<dbReference type="InterPro" id="IPR050923">
    <property type="entry name" value="Cell_Proc_Reg/RNA_Proc"/>
</dbReference>
<protein>
    <submittedName>
        <fullName evidence="3">PSer/pThr/pTyr-binding forkhead associated (FHA) protein</fullName>
    </submittedName>
</protein>
<reference evidence="3 4" key="1">
    <citation type="submission" date="2020-08" db="EMBL/GenBank/DDBJ databases">
        <title>Sequencing the genomes of 1000 actinobacteria strains.</title>
        <authorList>
            <person name="Klenk H.-P."/>
        </authorList>
    </citation>
    <scope>NUCLEOTIDE SEQUENCE [LARGE SCALE GENOMIC DNA]</scope>
    <source>
        <strain evidence="3 4">DSM 45362</strain>
    </source>
</reference>
<evidence type="ECO:0000256" key="1">
    <source>
        <dbReference type="ARBA" id="ARBA00022553"/>
    </source>
</evidence>
<evidence type="ECO:0000313" key="3">
    <source>
        <dbReference type="EMBL" id="MBB5873670.1"/>
    </source>
</evidence>
<dbReference type="SMART" id="SM00421">
    <property type="entry name" value="HTH_LUXR"/>
    <property type="match status" value="1"/>
</dbReference>
<dbReference type="GO" id="GO:0006355">
    <property type="term" value="P:regulation of DNA-templated transcription"/>
    <property type="evidence" value="ECO:0007669"/>
    <property type="project" value="InterPro"/>
</dbReference>
<dbReference type="CDD" id="cd00060">
    <property type="entry name" value="FHA"/>
    <property type="match status" value="1"/>
</dbReference>
<dbReference type="Gene3D" id="1.10.10.10">
    <property type="entry name" value="Winged helix-like DNA-binding domain superfamily/Winged helix DNA-binding domain"/>
    <property type="match status" value="1"/>
</dbReference>
<feature type="domain" description="FHA" evidence="2">
    <location>
        <begin position="26"/>
        <end position="76"/>
    </location>
</feature>
<dbReference type="InterPro" id="IPR008984">
    <property type="entry name" value="SMAD_FHA_dom_sf"/>
</dbReference>
<dbReference type="SMART" id="SM00240">
    <property type="entry name" value="FHA"/>
    <property type="match status" value="1"/>
</dbReference>
<name>A0A841C3Y0_9ACTN</name>
<dbReference type="PROSITE" id="PS50006">
    <property type="entry name" value="FHA_DOMAIN"/>
    <property type="match status" value="1"/>
</dbReference>
<accession>A0A841C3Y0</accession>
<dbReference type="EMBL" id="JACHMN010000003">
    <property type="protein sequence ID" value="MBB5873670.1"/>
    <property type="molecule type" value="Genomic_DNA"/>
</dbReference>
<dbReference type="Pfam" id="PF00498">
    <property type="entry name" value="FHA"/>
    <property type="match status" value="1"/>
</dbReference>
<dbReference type="Gene3D" id="2.60.200.20">
    <property type="match status" value="1"/>
</dbReference>
<dbReference type="Proteomes" id="UP000587527">
    <property type="component" value="Unassembled WGS sequence"/>
</dbReference>
<dbReference type="GO" id="GO:0003677">
    <property type="term" value="F:DNA binding"/>
    <property type="evidence" value="ECO:0007669"/>
    <property type="project" value="InterPro"/>
</dbReference>
<proteinExistence type="predicted"/>
<dbReference type="AlphaFoldDB" id="A0A841C3Y0"/>
<dbReference type="InterPro" id="IPR000253">
    <property type="entry name" value="FHA_dom"/>
</dbReference>
<dbReference type="InterPro" id="IPR016032">
    <property type="entry name" value="Sig_transdc_resp-reg_C-effctor"/>
</dbReference>
<dbReference type="PANTHER" id="PTHR23308">
    <property type="entry name" value="NUCLEAR INHIBITOR OF PROTEIN PHOSPHATASE-1"/>
    <property type="match status" value="1"/>
</dbReference>
<evidence type="ECO:0000313" key="4">
    <source>
        <dbReference type="Proteomes" id="UP000587527"/>
    </source>
</evidence>
<organism evidence="3 4">
    <name type="scientific">Allocatelliglobosispora scoriae</name>
    <dbReference type="NCBI Taxonomy" id="643052"/>
    <lineage>
        <taxon>Bacteria</taxon>
        <taxon>Bacillati</taxon>
        <taxon>Actinomycetota</taxon>
        <taxon>Actinomycetes</taxon>
        <taxon>Micromonosporales</taxon>
        <taxon>Micromonosporaceae</taxon>
        <taxon>Allocatelliglobosispora</taxon>
    </lineage>
</organism>
<keyword evidence="1" id="KW-0597">Phosphoprotein</keyword>
<gene>
    <name evidence="3" type="ORF">F4553_007104</name>
</gene>
<keyword evidence="4" id="KW-1185">Reference proteome</keyword>
<evidence type="ECO:0000259" key="2">
    <source>
        <dbReference type="PROSITE" id="PS50006"/>
    </source>
</evidence>